<feature type="region of interest" description="Disordered" evidence="1">
    <location>
        <begin position="42"/>
        <end position="61"/>
    </location>
</feature>
<feature type="region of interest" description="Disordered" evidence="1">
    <location>
        <begin position="1"/>
        <end position="37"/>
    </location>
</feature>
<gene>
    <name evidence="2" type="primary">A07g500030.1_BraROA</name>
    <name evidence="2" type="ORF">IGI04_025394</name>
</gene>
<organism evidence="2 3">
    <name type="scientific">Brassica rapa subsp. trilocularis</name>
    <dbReference type="NCBI Taxonomy" id="1813537"/>
    <lineage>
        <taxon>Eukaryota</taxon>
        <taxon>Viridiplantae</taxon>
        <taxon>Streptophyta</taxon>
        <taxon>Embryophyta</taxon>
        <taxon>Tracheophyta</taxon>
        <taxon>Spermatophyta</taxon>
        <taxon>Magnoliopsida</taxon>
        <taxon>eudicotyledons</taxon>
        <taxon>Gunneridae</taxon>
        <taxon>Pentapetalae</taxon>
        <taxon>rosids</taxon>
        <taxon>malvids</taxon>
        <taxon>Brassicales</taxon>
        <taxon>Brassicaceae</taxon>
        <taxon>Brassiceae</taxon>
        <taxon>Brassica</taxon>
    </lineage>
</organism>
<evidence type="ECO:0000313" key="2">
    <source>
        <dbReference type="EMBL" id="KAG5377552.1"/>
    </source>
</evidence>
<reference evidence="2 3" key="1">
    <citation type="submission" date="2021-03" db="EMBL/GenBank/DDBJ databases">
        <authorList>
            <person name="King G.J."/>
            <person name="Bancroft I."/>
            <person name="Baten A."/>
            <person name="Bloomfield J."/>
            <person name="Borpatragohain P."/>
            <person name="He Z."/>
            <person name="Irish N."/>
            <person name="Irwin J."/>
            <person name="Liu K."/>
            <person name="Mauleon R.P."/>
            <person name="Moore J."/>
            <person name="Morris R."/>
            <person name="Ostergaard L."/>
            <person name="Wang B."/>
            <person name="Wells R."/>
        </authorList>
    </citation>
    <scope>NUCLEOTIDE SEQUENCE [LARGE SCALE GENOMIC DNA]</scope>
    <source>
        <strain evidence="2">R-o-18</strain>
        <tissue evidence="2">Leaf</tissue>
    </source>
</reference>
<comment type="caution">
    <text evidence="2">The sequence shown here is derived from an EMBL/GenBank/DDBJ whole genome shotgun (WGS) entry which is preliminary data.</text>
</comment>
<dbReference type="EMBL" id="JADBGQ010000009">
    <property type="protein sequence ID" value="KAG5377552.1"/>
    <property type="molecule type" value="Genomic_DNA"/>
</dbReference>
<keyword evidence="3" id="KW-1185">Reference proteome</keyword>
<accession>A0ABQ7KTB2</accession>
<sequence>MKPQAETTRMRTPRTTTGQRRRLTHSLSGFEASHIPDAVMGMEQSSAKDKVRSGAVNPVRC</sequence>
<name>A0ABQ7KTB2_BRACM</name>
<proteinExistence type="predicted"/>
<evidence type="ECO:0000313" key="3">
    <source>
        <dbReference type="Proteomes" id="UP000823674"/>
    </source>
</evidence>
<evidence type="ECO:0000256" key="1">
    <source>
        <dbReference type="SAM" id="MobiDB-lite"/>
    </source>
</evidence>
<dbReference type="Proteomes" id="UP000823674">
    <property type="component" value="Chromosome A07"/>
</dbReference>
<protein>
    <submittedName>
        <fullName evidence="2">Uncharacterized protein</fullName>
    </submittedName>
</protein>